<dbReference type="PROSITE" id="PS00690">
    <property type="entry name" value="DEAH_ATP_HELICASE"/>
    <property type="match status" value="1"/>
</dbReference>
<keyword evidence="5" id="KW-0238">DNA-binding</keyword>
<reference evidence="10" key="2">
    <citation type="submission" date="2021-04" db="EMBL/GenBank/DDBJ databases">
        <authorList>
            <person name="Gilroy R."/>
        </authorList>
    </citation>
    <scope>NUCLEOTIDE SEQUENCE</scope>
    <source>
        <strain evidence="10">CHK171-505</strain>
    </source>
</reference>
<dbReference type="GO" id="GO:0005737">
    <property type="term" value="C:cytoplasm"/>
    <property type="evidence" value="ECO:0007669"/>
    <property type="project" value="TreeGrafter"/>
</dbReference>
<evidence type="ECO:0000259" key="9">
    <source>
        <dbReference type="PROSITE" id="PS51194"/>
    </source>
</evidence>
<dbReference type="GO" id="GO:0006310">
    <property type="term" value="P:DNA recombination"/>
    <property type="evidence" value="ECO:0007669"/>
    <property type="project" value="InterPro"/>
</dbReference>
<gene>
    <name evidence="10" type="ORF">H9948_00465</name>
</gene>
<dbReference type="EMBL" id="DWYW01000010">
    <property type="protein sequence ID" value="HJA89247.1"/>
    <property type="molecule type" value="Genomic_DNA"/>
</dbReference>
<dbReference type="SMART" id="SM00490">
    <property type="entry name" value="HELICc"/>
    <property type="match status" value="1"/>
</dbReference>
<evidence type="ECO:0000256" key="4">
    <source>
        <dbReference type="ARBA" id="ARBA00022840"/>
    </source>
</evidence>
<dbReference type="InterPro" id="IPR014001">
    <property type="entry name" value="Helicase_ATP-bd"/>
</dbReference>
<feature type="domain" description="Helicase C-terminal" evidence="9">
    <location>
        <begin position="218"/>
        <end position="367"/>
    </location>
</feature>
<dbReference type="AlphaFoldDB" id="A0A9D2KVE5"/>
<organism evidence="10 11">
    <name type="scientific">Candidatus Jeotgalibaca merdavium</name>
    <dbReference type="NCBI Taxonomy" id="2838627"/>
    <lineage>
        <taxon>Bacteria</taxon>
        <taxon>Bacillati</taxon>
        <taxon>Bacillota</taxon>
        <taxon>Bacilli</taxon>
        <taxon>Lactobacillales</taxon>
        <taxon>Carnobacteriaceae</taxon>
        <taxon>Jeotgalibaca</taxon>
    </lineage>
</organism>
<accession>A0A9D2KVE5</accession>
<keyword evidence="3 10" id="KW-0347">Helicase</keyword>
<evidence type="ECO:0000313" key="10">
    <source>
        <dbReference type="EMBL" id="HJA89247.1"/>
    </source>
</evidence>
<dbReference type="Pfam" id="PF00270">
    <property type="entry name" value="DEAD"/>
    <property type="match status" value="1"/>
</dbReference>
<dbReference type="NCBIfam" id="TIGR00614">
    <property type="entry name" value="recQ_fam"/>
    <property type="match status" value="1"/>
</dbReference>
<evidence type="ECO:0000259" key="8">
    <source>
        <dbReference type="PROSITE" id="PS51192"/>
    </source>
</evidence>
<comment type="caution">
    <text evidence="10">The sequence shown here is derived from an EMBL/GenBank/DDBJ whole genome shotgun (WGS) entry which is preliminary data.</text>
</comment>
<dbReference type="GO" id="GO:0009378">
    <property type="term" value="F:four-way junction helicase activity"/>
    <property type="evidence" value="ECO:0007669"/>
    <property type="project" value="TreeGrafter"/>
</dbReference>
<keyword evidence="2 10" id="KW-0378">Hydrolase</keyword>
<evidence type="ECO:0000313" key="11">
    <source>
        <dbReference type="Proteomes" id="UP000886856"/>
    </source>
</evidence>
<dbReference type="GO" id="GO:0006281">
    <property type="term" value="P:DNA repair"/>
    <property type="evidence" value="ECO:0007669"/>
    <property type="project" value="TreeGrafter"/>
</dbReference>
<dbReference type="GO" id="GO:0005524">
    <property type="term" value="F:ATP binding"/>
    <property type="evidence" value="ECO:0007669"/>
    <property type="project" value="UniProtKB-KW"/>
</dbReference>
<dbReference type="GO" id="GO:0043138">
    <property type="term" value="F:3'-5' DNA helicase activity"/>
    <property type="evidence" value="ECO:0007669"/>
    <property type="project" value="TreeGrafter"/>
</dbReference>
<dbReference type="InterPro" id="IPR004589">
    <property type="entry name" value="DNA_helicase_ATP-dep_RecQ"/>
</dbReference>
<dbReference type="CDD" id="cd17920">
    <property type="entry name" value="DEXHc_RecQ"/>
    <property type="match status" value="1"/>
</dbReference>
<evidence type="ECO:0000256" key="3">
    <source>
        <dbReference type="ARBA" id="ARBA00022806"/>
    </source>
</evidence>
<evidence type="ECO:0000256" key="2">
    <source>
        <dbReference type="ARBA" id="ARBA00022801"/>
    </source>
</evidence>
<evidence type="ECO:0000256" key="6">
    <source>
        <dbReference type="ARBA" id="ARBA00044535"/>
    </source>
</evidence>
<evidence type="ECO:0000256" key="1">
    <source>
        <dbReference type="ARBA" id="ARBA00022741"/>
    </source>
</evidence>
<keyword evidence="4" id="KW-0067">ATP-binding</keyword>
<proteinExistence type="predicted"/>
<dbReference type="InterPro" id="IPR032284">
    <property type="entry name" value="RecQ_Zn-bd"/>
</dbReference>
<dbReference type="InterPro" id="IPR002464">
    <property type="entry name" value="DNA/RNA_helicase_DEAH_CS"/>
</dbReference>
<dbReference type="InterPro" id="IPR001650">
    <property type="entry name" value="Helicase_C-like"/>
</dbReference>
<name>A0A9D2KVE5_9LACT</name>
<dbReference type="PANTHER" id="PTHR13710:SF84">
    <property type="entry name" value="ATP-DEPENDENT DNA HELICASE RECS-RELATED"/>
    <property type="match status" value="1"/>
</dbReference>
<sequence length="483" mass="55672">MEELNLEVILTERFGFDHFKTGQKEAIQALLKGKNVISVLPTGTGKSLIYQFTGYMLDGMVLIVSPLLSLMDNQVAQMRLAGEKRTAALNSMLSRPERHYIEQHLGQYKFLFVSPEMLQSSYFMSLLSEIKIGLFVVDEAHCISQWGQDFRPDYLFLGDVRSKLAYPRTLALTATAPRTVINDIQETLHLKDNVMLDRTDPNRSNIFYHIMEIHPQEKDDQLISLLADYPMPAVIYFSSKKQADSVSQLISERTQLKVDTYHADRSSEDRTTIQRQFLSNKLDVICATSAFGMGINKENIRSIIHYHLPNTVEEYIQEVGRAGRDGKQSMATLLYSYTDLAFKYRKTIETDLTKGVVDTLLQTRDSQLVNLSDADQAMLQIIRYKQMTSDQALDFVENRTLIRTNQLKAMQQFIEAKQCRRDIISRYFEHDTQEKPKWCCSHCQPDNQLLLQEMSSQSVLVGQQEKTLTNWKELIKELFDLKK</sequence>
<dbReference type="GO" id="GO:0016787">
    <property type="term" value="F:hydrolase activity"/>
    <property type="evidence" value="ECO:0007669"/>
    <property type="project" value="UniProtKB-KW"/>
</dbReference>
<evidence type="ECO:0000256" key="7">
    <source>
        <dbReference type="ARBA" id="ARBA00044550"/>
    </source>
</evidence>
<dbReference type="Gene3D" id="3.40.50.300">
    <property type="entry name" value="P-loop containing nucleotide triphosphate hydrolases"/>
    <property type="match status" value="2"/>
</dbReference>
<dbReference type="Pfam" id="PF00271">
    <property type="entry name" value="Helicase_C"/>
    <property type="match status" value="1"/>
</dbReference>
<dbReference type="SMART" id="SM00487">
    <property type="entry name" value="DEXDc"/>
    <property type="match status" value="1"/>
</dbReference>
<reference evidence="10" key="1">
    <citation type="journal article" date="2021" name="PeerJ">
        <title>Extensive microbial diversity within the chicken gut microbiome revealed by metagenomics and culture.</title>
        <authorList>
            <person name="Gilroy R."/>
            <person name="Ravi A."/>
            <person name="Getino M."/>
            <person name="Pursley I."/>
            <person name="Horton D.L."/>
            <person name="Alikhan N.F."/>
            <person name="Baker D."/>
            <person name="Gharbi K."/>
            <person name="Hall N."/>
            <person name="Watson M."/>
            <person name="Adriaenssens E.M."/>
            <person name="Foster-Nyarko E."/>
            <person name="Jarju S."/>
            <person name="Secka A."/>
            <person name="Antonio M."/>
            <person name="Oren A."/>
            <person name="Chaudhuri R.R."/>
            <person name="La Ragione R."/>
            <person name="Hildebrand F."/>
            <person name="Pallen M.J."/>
        </authorList>
    </citation>
    <scope>NUCLEOTIDE SEQUENCE</scope>
    <source>
        <strain evidence="10">CHK171-505</strain>
    </source>
</reference>
<dbReference type="SUPFAM" id="SSF52540">
    <property type="entry name" value="P-loop containing nucleoside triphosphate hydrolases"/>
    <property type="match status" value="1"/>
</dbReference>
<dbReference type="InterPro" id="IPR027417">
    <property type="entry name" value="P-loop_NTPase"/>
</dbReference>
<dbReference type="GO" id="GO:0030894">
    <property type="term" value="C:replisome"/>
    <property type="evidence" value="ECO:0007669"/>
    <property type="project" value="TreeGrafter"/>
</dbReference>
<dbReference type="PANTHER" id="PTHR13710">
    <property type="entry name" value="DNA HELICASE RECQ FAMILY MEMBER"/>
    <property type="match status" value="1"/>
</dbReference>
<dbReference type="Proteomes" id="UP000886856">
    <property type="component" value="Unassembled WGS sequence"/>
</dbReference>
<protein>
    <recommendedName>
        <fullName evidence="6">ATP-dependent DNA helicase RecQ</fullName>
    </recommendedName>
    <alternativeName>
        <fullName evidence="7">DNA 3'-5' helicase RecQ</fullName>
    </alternativeName>
</protein>
<keyword evidence="1" id="KW-0547">Nucleotide-binding</keyword>
<dbReference type="PROSITE" id="PS51192">
    <property type="entry name" value="HELICASE_ATP_BIND_1"/>
    <property type="match status" value="1"/>
</dbReference>
<dbReference type="PROSITE" id="PS51194">
    <property type="entry name" value="HELICASE_CTER"/>
    <property type="match status" value="1"/>
</dbReference>
<dbReference type="Pfam" id="PF16124">
    <property type="entry name" value="RecQ_Zn_bind"/>
    <property type="match status" value="1"/>
</dbReference>
<dbReference type="GO" id="GO:0003677">
    <property type="term" value="F:DNA binding"/>
    <property type="evidence" value="ECO:0007669"/>
    <property type="project" value="UniProtKB-KW"/>
</dbReference>
<dbReference type="GO" id="GO:0043590">
    <property type="term" value="C:bacterial nucleoid"/>
    <property type="evidence" value="ECO:0007669"/>
    <property type="project" value="TreeGrafter"/>
</dbReference>
<feature type="domain" description="Helicase ATP-binding" evidence="8">
    <location>
        <begin position="27"/>
        <end position="194"/>
    </location>
</feature>
<evidence type="ECO:0000256" key="5">
    <source>
        <dbReference type="ARBA" id="ARBA00023125"/>
    </source>
</evidence>
<dbReference type="InterPro" id="IPR011545">
    <property type="entry name" value="DEAD/DEAH_box_helicase_dom"/>
</dbReference>